<evidence type="ECO:0000256" key="3">
    <source>
        <dbReference type="ARBA" id="ARBA00012039"/>
    </source>
</evidence>
<dbReference type="GO" id="GO:0019774">
    <property type="term" value="C:proteasome core complex, beta-subunit complex"/>
    <property type="evidence" value="ECO:0007669"/>
    <property type="project" value="UniProtKB-ARBA"/>
</dbReference>
<dbReference type="InterPro" id="IPR000243">
    <property type="entry name" value="Pept_T1A_subB"/>
</dbReference>
<evidence type="ECO:0000256" key="5">
    <source>
        <dbReference type="ARBA" id="ARBA00022670"/>
    </source>
</evidence>
<dbReference type="CDD" id="cd03762">
    <property type="entry name" value="proteasome_beta_type_6"/>
    <property type="match status" value="1"/>
</dbReference>
<dbReference type="PANTHER" id="PTHR32194:SF0">
    <property type="entry name" value="ATP-DEPENDENT PROTEASE SUBUNIT HSLV"/>
    <property type="match status" value="1"/>
</dbReference>
<comment type="subunit">
    <text evidence="9">The 26S proteasome consists of a 20S proteasome core and two 19S regulatory subunits. The 20S proteasome core is composed of 28 subunits that are arranged in four stacked rings, resulting in a barrel-shaped structure. The two end rings are each formed by seven alpha subunits, and the two central rings are each formed by seven beta subunits. The catalytic chamber with the active sites is on the inside of the barrel.</text>
</comment>
<organism evidence="11 12">
    <name type="scientific">Drosophila busckii</name>
    <name type="common">Fruit fly</name>
    <dbReference type="NCBI Taxonomy" id="30019"/>
    <lineage>
        <taxon>Eukaryota</taxon>
        <taxon>Metazoa</taxon>
        <taxon>Ecdysozoa</taxon>
        <taxon>Arthropoda</taxon>
        <taxon>Hexapoda</taxon>
        <taxon>Insecta</taxon>
        <taxon>Pterygota</taxon>
        <taxon>Neoptera</taxon>
        <taxon>Endopterygota</taxon>
        <taxon>Diptera</taxon>
        <taxon>Brachycera</taxon>
        <taxon>Muscomorpha</taxon>
        <taxon>Ephydroidea</taxon>
        <taxon>Drosophilidae</taxon>
        <taxon>Drosophila</taxon>
    </lineage>
</organism>
<dbReference type="InterPro" id="IPR029055">
    <property type="entry name" value="Ntn_hydrolases_N"/>
</dbReference>
<dbReference type="OMA" id="CYSHREE"/>
<feature type="active site" description="Nucleophile" evidence="10">
    <location>
        <position position="14"/>
    </location>
</feature>
<dbReference type="InterPro" id="IPR001353">
    <property type="entry name" value="Proteasome_sua/b"/>
</dbReference>
<comment type="catalytic activity">
    <reaction evidence="1">
        <text>Cleavage of peptide bonds with very broad specificity.</text>
        <dbReference type="EC" id="3.4.25.1"/>
    </reaction>
</comment>
<sequence>MPPKHNLGVVNDGTTIIAVEFDGGVVIAADSRTSCRSYVCNRLADKLTRLSDYIYCCRSGTANQTQTMADFVAHLLNVQEISMGKQPLVYDAACQFRELIYKYRSSCVAGIIVAGWDERQGGQVYSIPVSGFLCREPCALGGSGSTYLQGFVSSEHRTGMSKQDCMRFVLKAVRMAIKHDCHSGGVVRIGVITKDGMQSHVIPENELQQFSFTNEMLWNLEFAADKS</sequence>
<keyword evidence="6" id="KW-0888">Threonine protease</keyword>
<proteinExistence type="predicted"/>
<dbReference type="Gene3D" id="3.60.20.10">
    <property type="entry name" value="Glutamine Phosphoribosylpyrophosphate, subunit 1, domain 1"/>
    <property type="match status" value="1"/>
</dbReference>
<dbReference type="SMR" id="A0A0M3QZ81"/>
<dbReference type="PROSITE" id="PS51476">
    <property type="entry name" value="PROTEASOME_BETA_2"/>
    <property type="match status" value="1"/>
</dbReference>
<evidence type="ECO:0000256" key="7">
    <source>
        <dbReference type="ARBA" id="ARBA00022801"/>
    </source>
</evidence>
<dbReference type="EC" id="3.4.25.1" evidence="3"/>
<evidence type="ECO:0000313" key="12">
    <source>
        <dbReference type="Proteomes" id="UP000494163"/>
    </source>
</evidence>
<dbReference type="GO" id="GO:0005634">
    <property type="term" value="C:nucleus"/>
    <property type="evidence" value="ECO:0007669"/>
    <property type="project" value="UniProtKB-SubCell"/>
</dbReference>
<protein>
    <recommendedName>
        <fullName evidence="3">proteasome endopeptidase complex</fullName>
        <ecNumber evidence="3">3.4.25.1</ecNumber>
    </recommendedName>
</protein>
<dbReference type="OrthoDB" id="7854943at2759"/>
<keyword evidence="12" id="KW-1185">Reference proteome</keyword>
<dbReference type="GO" id="GO:0004298">
    <property type="term" value="F:threonine-type endopeptidase activity"/>
    <property type="evidence" value="ECO:0007669"/>
    <property type="project" value="UniProtKB-KW"/>
</dbReference>
<accession>A0A0M3QZ81</accession>
<name>A0A0M3QZ81_DROBS</name>
<evidence type="ECO:0000256" key="6">
    <source>
        <dbReference type="ARBA" id="ARBA00022698"/>
    </source>
</evidence>
<dbReference type="EMBL" id="CP012528">
    <property type="protein sequence ID" value="ALC48953.1"/>
    <property type="molecule type" value="Genomic_DNA"/>
</dbReference>
<gene>
    <name evidence="11" type="ORF">Dbus_chrXg809</name>
</gene>
<dbReference type="SUPFAM" id="SSF56235">
    <property type="entry name" value="N-terminal nucleophile aminohydrolases (Ntn hydrolases)"/>
    <property type="match status" value="1"/>
</dbReference>
<evidence type="ECO:0000313" key="11">
    <source>
        <dbReference type="EMBL" id="ALC48953.1"/>
    </source>
</evidence>
<keyword evidence="8" id="KW-0647">Proteasome</keyword>
<dbReference type="PANTHER" id="PTHR32194">
    <property type="entry name" value="METALLOPROTEASE TLDD"/>
    <property type="match status" value="1"/>
</dbReference>
<keyword evidence="4" id="KW-0963">Cytoplasm</keyword>
<dbReference type="GO" id="GO:0005737">
    <property type="term" value="C:cytoplasm"/>
    <property type="evidence" value="ECO:0007669"/>
    <property type="project" value="TreeGrafter"/>
</dbReference>
<dbReference type="GO" id="GO:0051603">
    <property type="term" value="P:proteolysis involved in protein catabolic process"/>
    <property type="evidence" value="ECO:0007669"/>
    <property type="project" value="InterPro"/>
</dbReference>
<dbReference type="Pfam" id="PF00227">
    <property type="entry name" value="Proteasome"/>
    <property type="match status" value="1"/>
</dbReference>
<dbReference type="AlphaFoldDB" id="A0A0M3QZ81"/>
<comment type="subcellular location">
    <subcellularLocation>
        <location evidence="2">Nucleus</location>
    </subcellularLocation>
</comment>
<dbReference type="PRINTS" id="PR00141">
    <property type="entry name" value="PROTEASOME"/>
</dbReference>
<keyword evidence="7" id="KW-0378">Hydrolase</keyword>
<evidence type="ECO:0000256" key="8">
    <source>
        <dbReference type="ARBA" id="ARBA00022942"/>
    </source>
</evidence>
<reference evidence="11 12" key="1">
    <citation type="submission" date="2015-08" db="EMBL/GenBank/DDBJ databases">
        <title>Ancestral chromatin configuration constrains chromatin evolution on differentiating sex chromosomes in Drosophila.</title>
        <authorList>
            <person name="Zhou Q."/>
            <person name="Bachtrog D."/>
        </authorList>
    </citation>
    <scope>NUCLEOTIDE SEQUENCE [LARGE SCALE GENOMIC DNA]</scope>
    <source>
        <tissue evidence="11">Whole larvae</tissue>
    </source>
</reference>
<evidence type="ECO:0000256" key="2">
    <source>
        <dbReference type="ARBA" id="ARBA00004123"/>
    </source>
</evidence>
<evidence type="ECO:0000256" key="9">
    <source>
        <dbReference type="ARBA" id="ARBA00026071"/>
    </source>
</evidence>
<evidence type="ECO:0000256" key="10">
    <source>
        <dbReference type="PIRSR" id="PIRSR600243-1"/>
    </source>
</evidence>
<dbReference type="InterPro" id="IPR023333">
    <property type="entry name" value="Proteasome_suB-type"/>
</dbReference>
<keyword evidence="5" id="KW-0645">Protease</keyword>
<dbReference type="STRING" id="30019.A0A0M3QZ81"/>
<evidence type="ECO:0000256" key="4">
    <source>
        <dbReference type="ARBA" id="ARBA00022490"/>
    </source>
</evidence>
<evidence type="ECO:0000256" key="1">
    <source>
        <dbReference type="ARBA" id="ARBA00001198"/>
    </source>
</evidence>
<dbReference type="Proteomes" id="UP000494163">
    <property type="component" value="Chromosome X"/>
</dbReference>